<feature type="domain" description="Reverse transcriptase" evidence="14">
    <location>
        <begin position="246"/>
        <end position="426"/>
    </location>
</feature>
<feature type="compositionally biased region" description="Polar residues" evidence="12">
    <location>
        <begin position="1"/>
        <end position="14"/>
    </location>
</feature>
<dbReference type="InterPro" id="IPR050951">
    <property type="entry name" value="Retrovirus_Pol_polyprotein"/>
</dbReference>
<evidence type="ECO:0000256" key="3">
    <source>
        <dbReference type="ARBA" id="ARBA00022695"/>
    </source>
</evidence>
<keyword evidence="10" id="KW-0695">RNA-directed DNA polymerase</keyword>
<evidence type="ECO:0000256" key="10">
    <source>
        <dbReference type="ARBA" id="ARBA00022918"/>
    </source>
</evidence>
<evidence type="ECO:0000256" key="12">
    <source>
        <dbReference type="SAM" id="MobiDB-lite"/>
    </source>
</evidence>
<dbReference type="Pfam" id="PF17919">
    <property type="entry name" value="RT_RNaseH_2"/>
    <property type="match status" value="1"/>
</dbReference>
<evidence type="ECO:0000256" key="6">
    <source>
        <dbReference type="ARBA" id="ARBA00022801"/>
    </source>
</evidence>
<accession>A0ABQ7PZ84</accession>
<dbReference type="Gene3D" id="1.10.340.70">
    <property type="match status" value="1"/>
</dbReference>
<comment type="caution">
    <text evidence="16">The sequence shown here is derived from an EMBL/GenBank/DDBJ whole genome shotgun (WGS) entry which is preliminary data.</text>
</comment>
<feature type="domain" description="Peptidase A2" evidence="13">
    <location>
        <begin position="64"/>
        <end position="102"/>
    </location>
</feature>
<dbReference type="SUPFAM" id="SSF50630">
    <property type="entry name" value="Acid proteases"/>
    <property type="match status" value="1"/>
</dbReference>
<sequence>MPTELNNENSAASRSDQRRENVTASDSSNCMDVNVKMTDANANVNKQTERRKPMKTIEISDCKMTALIDTGSEVNLLTDEYYKLIGSPKFDEGHVSALVGLGQLEVKPLGKVTLSVKIDKEHYNNVLFHVVNRSCLPYDVIIGQDFLRRVVLIMEDGRVSLRMKDDEWMKQVGCYTCDSVVVDYIGDIQYKEQLTEMVENYQPLQVKEAPIQMKIVLKDDIPVAQRPRRISLAEQKVVENQVREWLDDNIIQVSYSEYASPLVLVKKKDGDTRVCVDYRLLNRKMVKDEHPLPIIEDIIDKLQDARVYSVLDLKQGFFHLKVSPESVHYTAFVTHHGQYEFLRAPFGLMNSPKYFTRLISMIFRELISQGKVVIFVDDILIPAQDGDEALERLEEVLHLASQYGLKFNWKKARLLSREVEYLGHLIKHGEGRPSPEKTDAVVRYPEPINVKQLHSFIGLTSYFRKYIENYAVIAKPLTDQLKKDAVFVFDDEQRQSFETLKHKLVSNPVLKIFDPRLPTELHTDASGVAYSAILMQWHDDGLHPVYYMSKRTTEAEQKYSSYELEALAIVQGVKKFKHYLYGIHFKIITDCQAFEMTLKKKDLTTRVARWVLLLDEYDYEVEHRAGSKMKHADALSRNPCTVAVVNSLHDQLRRAQANDDGLQAIITILKEKPYEDYYLDNDLLYKGVEKLLVVPRSMEQEILKTVHEKGHFSKRKMIDLISKDYYIRGLDKKIEEFIVSCVPCLMATRKTGKQEGWLNCIEKEGVPLHTLHCDHIGPLSQTKKQYNYILTVVDAFTKFVWLFPCKSTTSRETIDKLLILQQTFGNPTRYVTDRGTAFTSGDFKDYCERESIQHVTITTGIPRGNGQVERIHRIMIEVLTKLCISEPAAWYKHVSRVQRALNSTYQRSIATTPFELLIGARMKNKDDLELCNLISEETRACFLQERDDLRLAAKESILKIQEENVRNYNRGRKESHKYKEGDLVAIKRTQFGVCLKLKPKYLGPYVVKKVKRNDRYDVEKLDPSSEGPGRTSSSADHMKPWPDHKE</sequence>
<keyword evidence="11" id="KW-0511">Multifunctional enzyme</keyword>
<keyword evidence="4" id="KW-0540">Nuclease</keyword>
<dbReference type="Gene3D" id="3.30.70.270">
    <property type="match status" value="2"/>
</dbReference>
<feature type="compositionally biased region" description="Basic and acidic residues" evidence="12">
    <location>
        <begin position="1036"/>
        <end position="1046"/>
    </location>
</feature>
<evidence type="ECO:0000256" key="7">
    <source>
        <dbReference type="ARBA" id="ARBA00022842"/>
    </source>
</evidence>
<keyword evidence="17" id="KW-1185">Reference proteome</keyword>
<evidence type="ECO:0000256" key="5">
    <source>
        <dbReference type="ARBA" id="ARBA00022759"/>
    </source>
</evidence>
<dbReference type="InterPro" id="IPR001969">
    <property type="entry name" value="Aspartic_peptidase_AS"/>
</dbReference>
<name>A0ABQ7PZ84_PLUXY</name>
<dbReference type="Pfam" id="PF00078">
    <property type="entry name" value="RVT_1"/>
    <property type="match status" value="1"/>
</dbReference>
<dbReference type="InterPro" id="IPR043128">
    <property type="entry name" value="Rev_trsase/Diguanyl_cyclase"/>
</dbReference>
<evidence type="ECO:0000259" key="14">
    <source>
        <dbReference type="PROSITE" id="PS50878"/>
    </source>
</evidence>
<keyword evidence="3" id="KW-0548">Nucleotidyltransferase</keyword>
<dbReference type="SUPFAM" id="SSF56672">
    <property type="entry name" value="DNA/RNA polymerases"/>
    <property type="match status" value="1"/>
</dbReference>
<dbReference type="EC" id="2.7.7.49" evidence="1"/>
<dbReference type="PANTHER" id="PTHR37984:SF5">
    <property type="entry name" value="PROTEIN NYNRIN-LIKE"/>
    <property type="match status" value="1"/>
</dbReference>
<feature type="region of interest" description="Disordered" evidence="12">
    <location>
        <begin position="1017"/>
        <end position="1046"/>
    </location>
</feature>
<dbReference type="Pfam" id="PF00665">
    <property type="entry name" value="rve"/>
    <property type="match status" value="1"/>
</dbReference>
<dbReference type="PANTHER" id="PTHR37984">
    <property type="entry name" value="PROTEIN CBG26694"/>
    <property type="match status" value="1"/>
</dbReference>
<evidence type="ECO:0000256" key="9">
    <source>
        <dbReference type="ARBA" id="ARBA00022908"/>
    </source>
</evidence>
<proteinExistence type="predicted"/>
<evidence type="ECO:0000259" key="15">
    <source>
        <dbReference type="PROSITE" id="PS50994"/>
    </source>
</evidence>
<keyword evidence="7" id="KW-0460">Magnesium</keyword>
<reference evidence="16 17" key="1">
    <citation type="submission" date="2021-06" db="EMBL/GenBank/DDBJ databases">
        <title>A haploid diamondback moth (Plutella xylostella L.) genome assembly resolves 31 chromosomes and identifies a diamide resistance mutation.</title>
        <authorList>
            <person name="Ward C.M."/>
            <person name="Perry K.D."/>
            <person name="Baker G."/>
            <person name="Powis K."/>
            <person name="Heckel D.G."/>
            <person name="Baxter S.W."/>
        </authorList>
    </citation>
    <scope>NUCLEOTIDE SEQUENCE [LARGE SCALE GENOMIC DNA]</scope>
    <source>
        <strain evidence="16 17">LV</strain>
        <tissue evidence="16">Single pupa</tissue>
    </source>
</reference>
<keyword evidence="6" id="KW-0378">Hydrolase</keyword>
<evidence type="ECO:0000259" key="13">
    <source>
        <dbReference type="PROSITE" id="PS50175"/>
    </source>
</evidence>
<dbReference type="EMBL" id="JAHIBW010000027">
    <property type="protein sequence ID" value="KAG7296963.1"/>
    <property type="molecule type" value="Genomic_DNA"/>
</dbReference>
<dbReference type="InterPro" id="IPR036397">
    <property type="entry name" value="RNaseH_sf"/>
</dbReference>
<keyword evidence="2" id="KW-0808">Transferase</keyword>
<keyword evidence="8" id="KW-0694">RNA-binding</keyword>
<evidence type="ECO:0000313" key="17">
    <source>
        <dbReference type="Proteomes" id="UP000823941"/>
    </source>
</evidence>
<dbReference type="Pfam" id="PF17921">
    <property type="entry name" value="Integrase_H2C2"/>
    <property type="match status" value="1"/>
</dbReference>
<dbReference type="CDD" id="cd00303">
    <property type="entry name" value="retropepsin_like"/>
    <property type="match status" value="1"/>
</dbReference>
<dbReference type="Proteomes" id="UP000823941">
    <property type="component" value="Chromosome 27"/>
</dbReference>
<dbReference type="InterPro" id="IPR041577">
    <property type="entry name" value="RT_RNaseH_2"/>
</dbReference>
<evidence type="ECO:0000313" key="16">
    <source>
        <dbReference type="EMBL" id="KAG7296963.1"/>
    </source>
</evidence>
<feature type="region of interest" description="Disordered" evidence="12">
    <location>
        <begin position="1"/>
        <end position="27"/>
    </location>
</feature>
<organism evidence="16 17">
    <name type="scientific">Plutella xylostella</name>
    <name type="common">Diamondback moth</name>
    <name type="synonym">Plutella maculipennis</name>
    <dbReference type="NCBI Taxonomy" id="51655"/>
    <lineage>
        <taxon>Eukaryota</taxon>
        <taxon>Metazoa</taxon>
        <taxon>Ecdysozoa</taxon>
        <taxon>Arthropoda</taxon>
        <taxon>Hexapoda</taxon>
        <taxon>Insecta</taxon>
        <taxon>Pterygota</taxon>
        <taxon>Neoptera</taxon>
        <taxon>Endopterygota</taxon>
        <taxon>Lepidoptera</taxon>
        <taxon>Glossata</taxon>
        <taxon>Ditrysia</taxon>
        <taxon>Yponomeutoidea</taxon>
        <taxon>Plutellidae</taxon>
        <taxon>Plutella</taxon>
    </lineage>
</organism>
<dbReference type="InterPro" id="IPR001584">
    <property type="entry name" value="Integrase_cat-core"/>
</dbReference>
<dbReference type="InterPro" id="IPR012337">
    <property type="entry name" value="RNaseH-like_sf"/>
</dbReference>
<dbReference type="InterPro" id="IPR021109">
    <property type="entry name" value="Peptidase_aspartic_dom_sf"/>
</dbReference>
<dbReference type="PROSITE" id="PS50994">
    <property type="entry name" value="INTEGRASE"/>
    <property type="match status" value="1"/>
</dbReference>
<gene>
    <name evidence="16" type="ORF">JYU34_019877</name>
</gene>
<evidence type="ECO:0000256" key="4">
    <source>
        <dbReference type="ARBA" id="ARBA00022722"/>
    </source>
</evidence>
<evidence type="ECO:0000256" key="8">
    <source>
        <dbReference type="ARBA" id="ARBA00022884"/>
    </source>
</evidence>
<dbReference type="InterPro" id="IPR043502">
    <property type="entry name" value="DNA/RNA_pol_sf"/>
</dbReference>
<dbReference type="InterPro" id="IPR001995">
    <property type="entry name" value="Peptidase_A2_cat"/>
</dbReference>
<dbReference type="PROSITE" id="PS50175">
    <property type="entry name" value="ASP_PROT_RETROV"/>
    <property type="match status" value="1"/>
</dbReference>
<keyword evidence="5" id="KW-0255">Endonuclease</keyword>
<dbReference type="PROSITE" id="PS50878">
    <property type="entry name" value="RT_POL"/>
    <property type="match status" value="1"/>
</dbReference>
<dbReference type="Gene3D" id="3.30.420.10">
    <property type="entry name" value="Ribonuclease H-like superfamily/Ribonuclease H"/>
    <property type="match status" value="1"/>
</dbReference>
<dbReference type="CDD" id="cd01647">
    <property type="entry name" value="RT_LTR"/>
    <property type="match status" value="1"/>
</dbReference>
<evidence type="ECO:0000256" key="2">
    <source>
        <dbReference type="ARBA" id="ARBA00022679"/>
    </source>
</evidence>
<feature type="domain" description="Integrase catalytic" evidence="15">
    <location>
        <begin position="763"/>
        <end position="921"/>
    </location>
</feature>
<dbReference type="Gene3D" id="2.40.70.10">
    <property type="entry name" value="Acid Proteases"/>
    <property type="match status" value="1"/>
</dbReference>
<dbReference type="PROSITE" id="PS00141">
    <property type="entry name" value="ASP_PROTEASE"/>
    <property type="match status" value="1"/>
</dbReference>
<evidence type="ECO:0000256" key="11">
    <source>
        <dbReference type="ARBA" id="ARBA00023268"/>
    </source>
</evidence>
<dbReference type="SUPFAM" id="SSF53098">
    <property type="entry name" value="Ribonuclease H-like"/>
    <property type="match status" value="1"/>
</dbReference>
<evidence type="ECO:0000256" key="1">
    <source>
        <dbReference type="ARBA" id="ARBA00012493"/>
    </source>
</evidence>
<dbReference type="CDD" id="cd09274">
    <property type="entry name" value="RNase_HI_RT_Ty3"/>
    <property type="match status" value="1"/>
</dbReference>
<keyword evidence="9" id="KW-0229">DNA integration</keyword>
<dbReference type="InterPro" id="IPR000477">
    <property type="entry name" value="RT_dom"/>
</dbReference>
<dbReference type="Gene3D" id="3.10.10.10">
    <property type="entry name" value="HIV Type 1 Reverse Transcriptase, subunit A, domain 1"/>
    <property type="match status" value="1"/>
</dbReference>
<protein>
    <recommendedName>
        <fullName evidence="1">RNA-directed DNA polymerase</fullName>
        <ecNumber evidence="1">2.7.7.49</ecNumber>
    </recommendedName>
</protein>
<dbReference type="InterPro" id="IPR041588">
    <property type="entry name" value="Integrase_H2C2"/>
</dbReference>